<feature type="region of interest" description="Disordered" evidence="1">
    <location>
        <begin position="73"/>
        <end position="107"/>
    </location>
</feature>
<dbReference type="Gene3D" id="3.30.250.20">
    <property type="entry name" value="L1 transposable element, C-terminal domain"/>
    <property type="match status" value="1"/>
</dbReference>
<organism evidence="2 3">
    <name type="scientific">Pleurodeles waltl</name>
    <name type="common">Iberian ribbed newt</name>
    <dbReference type="NCBI Taxonomy" id="8319"/>
    <lineage>
        <taxon>Eukaryota</taxon>
        <taxon>Metazoa</taxon>
        <taxon>Chordata</taxon>
        <taxon>Craniata</taxon>
        <taxon>Vertebrata</taxon>
        <taxon>Euteleostomi</taxon>
        <taxon>Amphibia</taxon>
        <taxon>Batrachia</taxon>
        <taxon>Caudata</taxon>
        <taxon>Salamandroidea</taxon>
        <taxon>Salamandridae</taxon>
        <taxon>Pleurodelinae</taxon>
        <taxon>Pleurodeles</taxon>
    </lineage>
</organism>
<accession>A0AAV7NGI0</accession>
<evidence type="ECO:0000256" key="1">
    <source>
        <dbReference type="SAM" id="MobiDB-lite"/>
    </source>
</evidence>
<sequence length="150" mass="17270">MFEGHPTSIYPEYTQRVQEQRKTFLLVKRHLRDLNLKFSLLFPAKLWDQDDGKVLFFFTAMEASDWLDLRGRGAAQDRPQVASTRRRATSPASRPRSGRGQWKSQETDRNIEGIMVCLDGILRVSDVIPDSGEGPWNLQDEFVKAAEEFP</sequence>
<dbReference type="InterPro" id="IPR042566">
    <property type="entry name" value="L1_C"/>
</dbReference>
<keyword evidence="3" id="KW-1185">Reference proteome</keyword>
<gene>
    <name evidence="2" type="ORF">NDU88_002441</name>
</gene>
<dbReference type="Proteomes" id="UP001066276">
    <property type="component" value="Chromosome 8"/>
</dbReference>
<comment type="caution">
    <text evidence="2">The sequence shown here is derived from an EMBL/GenBank/DDBJ whole genome shotgun (WGS) entry which is preliminary data.</text>
</comment>
<name>A0AAV7NGI0_PLEWA</name>
<dbReference type="EMBL" id="JANPWB010000012">
    <property type="protein sequence ID" value="KAJ1114202.1"/>
    <property type="molecule type" value="Genomic_DNA"/>
</dbReference>
<proteinExistence type="predicted"/>
<evidence type="ECO:0000313" key="2">
    <source>
        <dbReference type="EMBL" id="KAJ1114202.1"/>
    </source>
</evidence>
<evidence type="ECO:0000313" key="3">
    <source>
        <dbReference type="Proteomes" id="UP001066276"/>
    </source>
</evidence>
<reference evidence="2" key="1">
    <citation type="journal article" date="2022" name="bioRxiv">
        <title>Sequencing and chromosome-scale assembly of the giantPleurodeles waltlgenome.</title>
        <authorList>
            <person name="Brown T."/>
            <person name="Elewa A."/>
            <person name="Iarovenko S."/>
            <person name="Subramanian E."/>
            <person name="Araus A.J."/>
            <person name="Petzold A."/>
            <person name="Susuki M."/>
            <person name="Suzuki K.-i.T."/>
            <person name="Hayashi T."/>
            <person name="Toyoda A."/>
            <person name="Oliveira C."/>
            <person name="Osipova E."/>
            <person name="Leigh N.D."/>
            <person name="Simon A."/>
            <person name="Yun M.H."/>
        </authorList>
    </citation>
    <scope>NUCLEOTIDE SEQUENCE</scope>
    <source>
        <strain evidence="2">20211129_DDA</strain>
        <tissue evidence="2">Liver</tissue>
    </source>
</reference>
<dbReference type="AlphaFoldDB" id="A0AAV7NGI0"/>
<feature type="compositionally biased region" description="Low complexity" evidence="1">
    <location>
        <begin position="89"/>
        <end position="100"/>
    </location>
</feature>
<protein>
    <submittedName>
        <fullName evidence="2">Uncharacterized protein</fullName>
    </submittedName>
</protein>